<feature type="transmembrane region" description="Helical" evidence="1">
    <location>
        <begin position="21"/>
        <end position="42"/>
    </location>
</feature>
<keyword evidence="1" id="KW-1133">Transmembrane helix</keyword>
<proteinExistence type="predicted"/>
<name>A0A5N6K1K9_MONLA</name>
<evidence type="ECO:0000256" key="1">
    <source>
        <dbReference type="SAM" id="Phobius"/>
    </source>
</evidence>
<accession>A0A5N6K1K9</accession>
<organism evidence="2 3">
    <name type="scientific">Monilinia laxa</name>
    <name type="common">Brown rot fungus</name>
    <name type="synonym">Sclerotinia laxa</name>
    <dbReference type="NCBI Taxonomy" id="61186"/>
    <lineage>
        <taxon>Eukaryota</taxon>
        <taxon>Fungi</taxon>
        <taxon>Dikarya</taxon>
        <taxon>Ascomycota</taxon>
        <taxon>Pezizomycotina</taxon>
        <taxon>Leotiomycetes</taxon>
        <taxon>Helotiales</taxon>
        <taxon>Sclerotiniaceae</taxon>
        <taxon>Monilinia</taxon>
    </lineage>
</organism>
<protein>
    <submittedName>
        <fullName evidence="2">Uncharacterized protein</fullName>
    </submittedName>
</protein>
<keyword evidence="1" id="KW-0812">Transmembrane</keyword>
<sequence length="99" mass="11142">MFPSVGKVIFTSIKKLFSSLLGYRCLWIIFLHLICATTPVYIVPLSLLLVNLVIIEVAGSYIKYVIRKIVMKMIGSTLEFFFSADLEGPGRVPNGMREL</sequence>
<comment type="caution">
    <text evidence="2">The sequence shown here is derived from an EMBL/GenBank/DDBJ whole genome shotgun (WGS) entry which is preliminary data.</text>
</comment>
<dbReference type="AlphaFoldDB" id="A0A5N6K1K9"/>
<evidence type="ECO:0000313" key="3">
    <source>
        <dbReference type="Proteomes" id="UP000326757"/>
    </source>
</evidence>
<feature type="transmembrane region" description="Helical" evidence="1">
    <location>
        <begin position="48"/>
        <end position="66"/>
    </location>
</feature>
<reference evidence="2 3" key="1">
    <citation type="submission" date="2019-06" db="EMBL/GenBank/DDBJ databases">
        <title>Genome Sequence of the Brown Rot Fungal Pathogen Monilinia laxa.</title>
        <authorList>
            <person name="De Miccolis Angelini R.M."/>
            <person name="Landi L."/>
            <person name="Abate D."/>
            <person name="Pollastro S."/>
            <person name="Romanazzi G."/>
            <person name="Faretra F."/>
        </authorList>
    </citation>
    <scope>NUCLEOTIDE SEQUENCE [LARGE SCALE GENOMIC DNA]</scope>
    <source>
        <strain evidence="2 3">Mlax316</strain>
    </source>
</reference>
<gene>
    <name evidence="2" type="ORF">EYC80_008827</name>
</gene>
<dbReference type="Proteomes" id="UP000326757">
    <property type="component" value="Unassembled WGS sequence"/>
</dbReference>
<keyword evidence="1" id="KW-0472">Membrane</keyword>
<keyword evidence="3" id="KW-1185">Reference proteome</keyword>
<dbReference type="EMBL" id="VIGI01000009">
    <property type="protein sequence ID" value="KAB8296015.1"/>
    <property type="molecule type" value="Genomic_DNA"/>
</dbReference>
<evidence type="ECO:0000313" key="2">
    <source>
        <dbReference type="EMBL" id="KAB8296015.1"/>
    </source>
</evidence>